<comment type="caution">
    <text evidence="1">The sequence shown here is derived from an EMBL/GenBank/DDBJ whole genome shotgun (WGS) entry which is preliminary data.</text>
</comment>
<protein>
    <submittedName>
        <fullName evidence="1">DNA-binding protein Fis</fullName>
    </submittedName>
</protein>
<dbReference type="AlphaFoldDB" id="A0A7W6GUG6"/>
<dbReference type="EMBL" id="JACIEJ010000016">
    <property type="protein sequence ID" value="MBB3988145.1"/>
    <property type="molecule type" value="Genomic_DNA"/>
</dbReference>
<keyword evidence="2" id="KW-1185">Reference proteome</keyword>
<proteinExistence type="predicted"/>
<evidence type="ECO:0000313" key="2">
    <source>
        <dbReference type="Proteomes" id="UP000541426"/>
    </source>
</evidence>
<dbReference type="RefSeq" id="WP_183969746.1">
    <property type="nucleotide sequence ID" value="NZ_BAABBZ010000017.1"/>
</dbReference>
<dbReference type="GO" id="GO:0003677">
    <property type="term" value="F:DNA binding"/>
    <property type="evidence" value="ECO:0007669"/>
    <property type="project" value="UniProtKB-KW"/>
</dbReference>
<gene>
    <name evidence="1" type="ORF">GGQ68_004501</name>
</gene>
<name>A0A7W6GUG6_9RHOB</name>
<dbReference type="Proteomes" id="UP000541426">
    <property type="component" value="Unassembled WGS sequence"/>
</dbReference>
<accession>A0A7W6GUG6</accession>
<organism evidence="1 2">
    <name type="scientific">Sagittula marina</name>
    <dbReference type="NCBI Taxonomy" id="943940"/>
    <lineage>
        <taxon>Bacteria</taxon>
        <taxon>Pseudomonadati</taxon>
        <taxon>Pseudomonadota</taxon>
        <taxon>Alphaproteobacteria</taxon>
        <taxon>Rhodobacterales</taxon>
        <taxon>Roseobacteraceae</taxon>
        <taxon>Sagittula</taxon>
    </lineage>
</organism>
<reference evidence="1 2" key="1">
    <citation type="submission" date="2020-08" db="EMBL/GenBank/DDBJ databases">
        <title>Genomic Encyclopedia of Type Strains, Phase IV (KMG-IV): sequencing the most valuable type-strain genomes for metagenomic binning, comparative biology and taxonomic classification.</title>
        <authorList>
            <person name="Goeker M."/>
        </authorList>
    </citation>
    <scope>NUCLEOTIDE SEQUENCE [LARGE SCALE GENOMIC DNA]</scope>
    <source>
        <strain evidence="1 2">DSM 102235</strain>
    </source>
</reference>
<evidence type="ECO:0000313" key="1">
    <source>
        <dbReference type="EMBL" id="MBB3988145.1"/>
    </source>
</evidence>
<keyword evidence="1" id="KW-0238">DNA-binding</keyword>
<sequence>MLRRSDSDPEMVDIFALVLHHDEKALLVLVEMARAEGIATKANVQNILHRLVDRKTTIEPELAPPTGPCCVP</sequence>